<gene>
    <name evidence="1" type="ORF">DOQ08_02832</name>
</gene>
<organism evidence="1 2">
    <name type="scientific">Marinobacter litoralis</name>
    <dbReference type="NCBI Taxonomy" id="187981"/>
    <lineage>
        <taxon>Bacteria</taxon>
        <taxon>Pseudomonadati</taxon>
        <taxon>Pseudomonadota</taxon>
        <taxon>Gammaproteobacteria</taxon>
        <taxon>Pseudomonadales</taxon>
        <taxon>Marinobacteraceae</taxon>
        <taxon>Marinobacter</taxon>
    </lineage>
</organism>
<comment type="caution">
    <text evidence="1">The sequence shown here is derived from an EMBL/GenBank/DDBJ whole genome shotgun (WGS) entry which is preliminary data.</text>
</comment>
<protein>
    <submittedName>
        <fullName evidence="1">Uncharacterized protein</fullName>
    </submittedName>
</protein>
<evidence type="ECO:0000313" key="2">
    <source>
        <dbReference type="Proteomes" id="UP000265903"/>
    </source>
</evidence>
<sequence>MVKSLALSSLLAILAGLIAFQYYITSVPSLEQPIKAENARYVDNDNSLLVSMVGSDGQSFTIGLRGDIVEKPEEAALFFISHPDIVPYVYWPGLRSNDEKRVTKVLSQWAENLNNPTTLEDRFTGTVHENDYPNADTAAHRIYSLLKNRN</sequence>
<accession>A0A3M2R9Y0</accession>
<reference evidence="1 2" key="1">
    <citation type="submission" date="2018-08" db="EMBL/GenBank/DDBJ databases">
        <title>Whole Genome Sequence of the Moderate Halophilic Marine Bacterium Marinobacter litoralis Sw-45.</title>
        <authorList>
            <person name="Musa H."/>
        </authorList>
    </citation>
    <scope>NUCLEOTIDE SEQUENCE [LARGE SCALE GENOMIC DNA]</scope>
    <source>
        <strain evidence="1 2">Sw-45</strain>
    </source>
</reference>
<keyword evidence="2" id="KW-1185">Reference proteome</keyword>
<dbReference type="EMBL" id="QMDL01000004">
    <property type="protein sequence ID" value="RMJ02041.1"/>
    <property type="molecule type" value="Genomic_DNA"/>
</dbReference>
<dbReference type="AlphaFoldDB" id="A0A3M2R9Y0"/>
<dbReference type="OrthoDB" id="6368544at2"/>
<evidence type="ECO:0000313" key="1">
    <source>
        <dbReference type="EMBL" id="RMJ02041.1"/>
    </source>
</evidence>
<dbReference type="Proteomes" id="UP000265903">
    <property type="component" value="Unassembled WGS sequence"/>
</dbReference>
<dbReference type="RefSeq" id="WP_114335627.1">
    <property type="nucleotide sequence ID" value="NZ_QMDL01000004.1"/>
</dbReference>
<name>A0A3M2R9Y0_9GAMM</name>
<proteinExistence type="predicted"/>